<dbReference type="Gene3D" id="2.30.42.10">
    <property type="match status" value="1"/>
</dbReference>
<evidence type="ECO:0000256" key="8">
    <source>
        <dbReference type="ARBA" id="ARBA00060385"/>
    </source>
</evidence>
<dbReference type="Pfam" id="PF03572">
    <property type="entry name" value="Peptidase_S41"/>
    <property type="match status" value="1"/>
</dbReference>
<evidence type="ECO:0000256" key="5">
    <source>
        <dbReference type="ARBA" id="ARBA00023078"/>
    </source>
</evidence>
<dbReference type="Gene3D" id="3.90.226.10">
    <property type="entry name" value="2-enoyl-CoA Hydratase, Chain A, domain 1"/>
    <property type="match status" value="1"/>
</dbReference>
<evidence type="ECO:0000256" key="2">
    <source>
        <dbReference type="ARBA" id="ARBA00022670"/>
    </source>
</evidence>
<evidence type="ECO:0000313" key="11">
    <source>
        <dbReference type="EMBL" id="CAD8825608.1"/>
    </source>
</evidence>
<dbReference type="Gene3D" id="3.30.750.44">
    <property type="match status" value="1"/>
</dbReference>
<sequence>MLSSAQLHTTPASKKRGDFPRRTFSCFLHSCGFPTSNNPSLRPKVIVRKQVYCNRNDSQSATQKTHSKNAPVIHTLKVAAGSCILSVFVAVSCAQPSIALTEPQKLVAEAWRIVNQGYVDQSFNGHDWFKERMKFIKKPLSDSDDAYNSIREMLKMLDDPYTRFLTPAQYQSLSSSATGEIAGVGIELFPALVDDKLKVLSPVEGSPAFRSGLRPNDYLIEIDGESVDGLLPDEAAARIRGSPGTKVSLTVLRNGREIRLDMTREALRLRSVKHELRTVPSGDAVGVIRIRQFNSSTAEDVADALTDLQKRGAKKYIIDLRNNAGGYFPAGVDVARQFLEKDKAIVYVADKNGVQDEYDTLEDGRILKEPIVVLVNGNTASASEILSGALKDNKRAKLVGEKTFGKGVVQTVSVLRDGSGLAVTIARYETPSHINIHKRGIDPDIAKPCPEETDVLTCVPADF</sequence>
<dbReference type="InterPro" id="IPR005151">
    <property type="entry name" value="Tail-specific_protease"/>
</dbReference>
<protein>
    <recommendedName>
        <fullName evidence="9">C-terminal processing peptidase</fullName>
        <ecNumber evidence="9">3.4.21.102</ecNumber>
    </recommendedName>
</protein>
<dbReference type="SUPFAM" id="SSF50156">
    <property type="entry name" value="PDZ domain-like"/>
    <property type="match status" value="1"/>
</dbReference>
<keyword evidence="3" id="KW-0378">Hydrolase</keyword>
<comment type="catalytic activity">
    <reaction evidence="6">
        <text>The enzyme shows specific recognition of a C-terminal tripeptide, Xaa-Yaa-Zaa, in which Xaa is preferably Ala or Leu, Yaa is preferably Ala or Tyr, and Zaa is preferably Ala, but then cleaves at a variable distance from the C-terminus. A typical cleavage is -Ala-Ala-|-Arg-Ala-Ala-Lys-Glu-Asn-Tyr-Ala-Leu-Ala-Ala.</text>
        <dbReference type="EC" id="3.4.21.102"/>
    </reaction>
</comment>
<evidence type="ECO:0000256" key="3">
    <source>
        <dbReference type="ARBA" id="ARBA00022801"/>
    </source>
</evidence>
<keyword evidence="4" id="KW-0720">Serine protease</keyword>
<comment type="subcellular location">
    <subcellularLocation>
        <location evidence="8">Thylakoid</location>
    </subcellularLocation>
</comment>
<evidence type="ECO:0000256" key="7">
    <source>
        <dbReference type="ARBA" id="ARBA00060065"/>
    </source>
</evidence>
<name>A0A7S0ZLQ0_9RHOD</name>
<dbReference type="GO" id="GO:0004252">
    <property type="term" value="F:serine-type endopeptidase activity"/>
    <property type="evidence" value="ECO:0007669"/>
    <property type="project" value="UniProtKB-EC"/>
</dbReference>
<dbReference type="PROSITE" id="PS50106">
    <property type="entry name" value="PDZ"/>
    <property type="match status" value="1"/>
</dbReference>
<dbReference type="SMART" id="SM00228">
    <property type="entry name" value="PDZ"/>
    <property type="match status" value="1"/>
</dbReference>
<organism evidence="11">
    <name type="scientific">Timspurckia oligopyrenoides</name>
    <dbReference type="NCBI Taxonomy" id="708627"/>
    <lineage>
        <taxon>Eukaryota</taxon>
        <taxon>Rhodophyta</taxon>
        <taxon>Bangiophyceae</taxon>
        <taxon>Porphyridiales</taxon>
        <taxon>Porphyridiaceae</taxon>
        <taxon>Timspurckia</taxon>
    </lineage>
</organism>
<dbReference type="GO" id="GO:0006508">
    <property type="term" value="P:proteolysis"/>
    <property type="evidence" value="ECO:0007669"/>
    <property type="project" value="UniProtKB-KW"/>
</dbReference>
<evidence type="ECO:0000256" key="6">
    <source>
        <dbReference type="ARBA" id="ARBA00051784"/>
    </source>
</evidence>
<comment type="similarity">
    <text evidence="1">Belongs to the peptidase S41A family.</text>
</comment>
<dbReference type="GO" id="GO:0009579">
    <property type="term" value="C:thylakoid"/>
    <property type="evidence" value="ECO:0007669"/>
    <property type="project" value="UniProtKB-SubCell"/>
</dbReference>
<proteinExistence type="inferred from homology"/>
<comment type="function">
    <text evidence="7">Protease involved in the C-terminal processing of the chloroplastic D1 protein of photosystem II. This proteolytic processing is necessary to allow the light-driven assembly of the tetranuclear manganese cluster, which is responsible for photosynthetic water oxidation.</text>
</comment>
<reference evidence="11" key="1">
    <citation type="submission" date="2021-01" db="EMBL/GenBank/DDBJ databases">
        <authorList>
            <person name="Corre E."/>
            <person name="Pelletier E."/>
            <person name="Niang G."/>
            <person name="Scheremetjew M."/>
            <person name="Finn R."/>
            <person name="Kale V."/>
            <person name="Holt S."/>
            <person name="Cochrane G."/>
            <person name="Meng A."/>
            <person name="Brown T."/>
            <person name="Cohen L."/>
        </authorList>
    </citation>
    <scope>NUCLEOTIDE SEQUENCE</scope>
    <source>
        <strain evidence="11">CCMP3278</strain>
    </source>
</reference>
<accession>A0A7S0ZLQ0</accession>
<dbReference type="SMART" id="SM00245">
    <property type="entry name" value="TSPc"/>
    <property type="match status" value="1"/>
</dbReference>
<dbReference type="CDD" id="cd06782">
    <property type="entry name" value="cpPDZ_CPP-like"/>
    <property type="match status" value="1"/>
</dbReference>
<dbReference type="PANTHER" id="PTHR32060">
    <property type="entry name" value="TAIL-SPECIFIC PROTEASE"/>
    <property type="match status" value="1"/>
</dbReference>
<dbReference type="InterPro" id="IPR029045">
    <property type="entry name" value="ClpP/crotonase-like_dom_sf"/>
</dbReference>
<evidence type="ECO:0000256" key="1">
    <source>
        <dbReference type="ARBA" id="ARBA00009179"/>
    </source>
</evidence>
<dbReference type="InterPro" id="IPR036034">
    <property type="entry name" value="PDZ_sf"/>
</dbReference>
<dbReference type="CDD" id="cd07560">
    <property type="entry name" value="Peptidase_S41_CPP"/>
    <property type="match status" value="1"/>
</dbReference>
<dbReference type="GO" id="GO:0007165">
    <property type="term" value="P:signal transduction"/>
    <property type="evidence" value="ECO:0007669"/>
    <property type="project" value="TreeGrafter"/>
</dbReference>
<dbReference type="AlphaFoldDB" id="A0A7S0ZLQ0"/>
<dbReference type="InterPro" id="IPR041489">
    <property type="entry name" value="PDZ_6"/>
</dbReference>
<dbReference type="Pfam" id="PF17820">
    <property type="entry name" value="PDZ_6"/>
    <property type="match status" value="1"/>
</dbReference>
<dbReference type="EMBL" id="HBFP01013838">
    <property type="protein sequence ID" value="CAD8825608.1"/>
    <property type="molecule type" value="Transcribed_RNA"/>
</dbReference>
<dbReference type="SUPFAM" id="SSF52096">
    <property type="entry name" value="ClpP/crotonase"/>
    <property type="match status" value="1"/>
</dbReference>
<dbReference type="NCBIfam" id="TIGR00225">
    <property type="entry name" value="prc"/>
    <property type="match status" value="1"/>
</dbReference>
<gene>
    <name evidence="11" type="ORF">TOLI1172_LOCUS10008</name>
</gene>
<evidence type="ECO:0000256" key="9">
    <source>
        <dbReference type="ARBA" id="ARBA00066637"/>
    </source>
</evidence>
<keyword evidence="5" id="KW-0793">Thylakoid</keyword>
<dbReference type="InterPro" id="IPR004447">
    <property type="entry name" value="Peptidase_S41A"/>
</dbReference>
<evidence type="ECO:0000259" key="10">
    <source>
        <dbReference type="PROSITE" id="PS50106"/>
    </source>
</evidence>
<dbReference type="EC" id="3.4.21.102" evidence="9"/>
<dbReference type="FunFam" id="3.30.750.44:FF:000002">
    <property type="entry name" value="carboxyl-terminal-processing peptidase 2, chloroplastic"/>
    <property type="match status" value="1"/>
</dbReference>
<keyword evidence="2" id="KW-0645">Protease</keyword>
<dbReference type="InterPro" id="IPR001478">
    <property type="entry name" value="PDZ"/>
</dbReference>
<dbReference type="PANTHER" id="PTHR32060:SF30">
    <property type="entry name" value="CARBOXY-TERMINAL PROCESSING PROTEASE CTPA"/>
    <property type="match status" value="1"/>
</dbReference>
<evidence type="ECO:0000256" key="4">
    <source>
        <dbReference type="ARBA" id="ARBA00022825"/>
    </source>
</evidence>
<feature type="domain" description="PDZ" evidence="10">
    <location>
        <begin position="170"/>
        <end position="244"/>
    </location>
</feature>